<dbReference type="GO" id="GO:0016747">
    <property type="term" value="F:acyltransferase activity, transferring groups other than amino-acyl groups"/>
    <property type="evidence" value="ECO:0007669"/>
    <property type="project" value="InterPro"/>
</dbReference>
<organism evidence="2 3">
    <name type="scientific">Lachnoanaerobaculum umeaense</name>
    <dbReference type="NCBI Taxonomy" id="617123"/>
    <lineage>
        <taxon>Bacteria</taxon>
        <taxon>Bacillati</taxon>
        <taxon>Bacillota</taxon>
        <taxon>Clostridia</taxon>
        <taxon>Lachnospirales</taxon>
        <taxon>Lachnospiraceae</taxon>
        <taxon>Lachnoanaerobaculum</taxon>
    </lineage>
</organism>
<dbReference type="SUPFAM" id="SSF55729">
    <property type="entry name" value="Acyl-CoA N-acyltransferases (Nat)"/>
    <property type="match status" value="1"/>
</dbReference>
<keyword evidence="2" id="KW-0808">Transferase</keyword>
<dbReference type="Pfam" id="PF00583">
    <property type="entry name" value="Acetyltransf_1"/>
    <property type="match status" value="1"/>
</dbReference>
<dbReference type="InterPro" id="IPR000182">
    <property type="entry name" value="GNAT_dom"/>
</dbReference>
<gene>
    <name evidence="2" type="ORF">D4A81_01520</name>
</gene>
<proteinExistence type="predicted"/>
<dbReference type="Proteomes" id="UP000265562">
    <property type="component" value="Chromosome"/>
</dbReference>
<dbReference type="EMBL" id="CP032364">
    <property type="protein sequence ID" value="AYA98721.1"/>
    <property type="molecule type" value="Genomic_DNA"/>
</dbReference>
<evidence type="ECO:0000313" key="3">
    <source>
        <dbReference type="Proteomes" id="UP000265562"/>
    </source>
</evidence>
<reference evidence="2 3" key="1">
    <citation type="submission" date="2018-09" db="EMBL/GenBank/DDBJ databases">
        <title>Genome sequencing of Lachnoanaerobaculum umeaense DSM 23576.</title>
        <authorList>
            <person name="Kook J.-K."/>
            <person name="Park S.-N."/>
            <person name="Lim Y.K."/>
        </authorList>
    </citation>
    <scope>NUCLEOTIDE SEQUENCE [LARGE SCALE GENOMIC DNA]</scope>
    <source>
        <strain evidence="3">DSM 23576 \ CCUG 58757</strain>
    </source>
</reference>
<feature type="domain" description="N-acetyltransferase" evidence="1">
    <location>
        <begin position="16"/>
        <end position="163"/>
    </location>
</feature>
<dbReference type="InterPro" id="IPR016181">
    <property type="entry name" value="Acyl_CoA_acyltransferase"/>
</dbReference>
<keyword evidence="3" id="KW-1185">Reference proteome</keyword>
<dbReference type="KEGG" id="lua:D4A81_01520"/>
<dbReference type="Gene3D" id="3.40.630.30">
    <property type="match status" value="1"/>
</dbReference>
<dbReference type="AlphaFoldDB" id="A0A385PX55"/>
<sequence>MWIKKFTDINMMKKDIEIRTMTIEDYNEVMTLWKSIKGFKIRAIDDDFEHIKKFLDRNIGLSVVAIKDDHIVGSILSGHDGRQASFYHVCVDAKCRGLNIASRMVEEAIERLKEEGISKITLIAFKKNFAGNIFWKNQNWKLNTDINSYELTLNEGNISSVVA</sequence>
<dbReference type="CDD" id="cd04301">
    <property type="entry name" value="NAT_SF"/>
    <property type="match status" value="1"/>
</dbReference>
<name>A0A385PX55_9FIRM</name>
<evidence type="ECO:0000259" key="1">
    <source>
        <dbReference type="PROSITE" id="PS51186"/>
    </source>
</evidence>
<dbReference type="PROSITE" id="PS51186">
    <property type="entry name" value="GNAT"/>
    <property type="match status" value="1"/>
</dbReference>
<evidence type="ECO:0000313" key="2">
    <source>
        <dbReference type="EMBL" id="AYA98721.1"/>
    </source>
</evidence>
<dbReference type="OrthoDB" id="1821130at2"/>
<accession>A0A385PX55</accession>
<protein>
    <submittedName>
        <fullName evidence="2">GNAT family N-acetyltransferase</fullName>
    </submittedName>
</protein>
<dbReference type="RefSeq" id="WP_111523893.1">
    <property type="nucleotide sequence ID" value="NZ_CP032364.1"/>
</dbReference>